<proteinExistence type="inferred from homology"/>
<gene>
    <name evidence="8 10" type="primary">tsaD</name>
    <name evidence="10" type="ORF">IAD24_03460</name>
</gene>
<keyword evidence="4 8" id="KW-0479">Metal-binding</keyword>
<evidence type="ECO:0000256" key="1">
    <source>
        <dbReference type="ARBA" id="ARBA00022490"/>
    </source>
</evidence>
<evidence type="ECO:0000313" key="11">
    <source>
        <dbReference type="Proteomes" id="UP000824128"/>
    </source>
</evidence>
<keyword evidence="5 8" id="KW-0408">Iron</keyword>
<dbReference type="NCBIfam" id="TIGR03723">
    <property type="entry name" value="T6A_TsaD_YgjD"/>
    <property type="match status" value="1"/>
</dbReference>
<evidence type="ECO:0000256" key="8">
    <source>
        <dbReference type="HAMAP-Rule" id="MF_01445"/>
    </source>
</evidence>
<dbReference type="AlphaFoldDB" id="A0A9D1ST45"/>
<protein>
    <recommendedName>
        <fullName evidence="8">tRNA N6-adenosine threonylcarbamoyltransferase</fullName>
        <ecNumber evidence="8">2.3.1.234</ecNumber>
    </recommendedName>
    <alternativeName>
        <fullName evidence="8">N6-L-threonylcarbamoyladenine synthase</fullName>
        <shortName evidence="8">t(6)A synthase</shortName>
    </alternativeName>
    <alternativeName>
        <fullName evidence="8">t(6)A37 threonylcarbamoyladenosine biosynthesis protein TsaD</fullName>
    </alternativeName>
    <alternativeName>
        <fullName evidence="8">tRNA threonylcarbamoyladenosine biosynthesis protein TsaD</fullName>
    </alternativeName>
</protein>
<feature type="binding site" evidence="8">
    <location>
        <position position="281"/>
    </location>
    <ligand>
        <name>substrate</name>
    </ligand>
</feature>
<accession>A0A9D1ST45</accession>
<dbReference type="PANTHER" id="PTHR11735:SF6">
    <property type="entry name" value="TRNA N6-ADENOSINE THREONYLCARBAMOYLTRANSFERASE, MITOCHONDRIAL"/>
    <property type="match status" value="1"/>
</dbReference>
<dbReference type="InterPro" id="IPR000905">
    <property type="entry name" value="Gcp-like_dom"/>
</dbReference>
<dbReference type="GO" id="GO:0005737">
    <property type="term" value="C:cytoplasm"/>
    <property type="evidence" value="ECO:0007669"/>
    <property type="project" value="UniProtKB-SubCell"/>
</dbReference>
<evidence type="ECO:0000256" key="3">
    <source>
        <dbReference type="ARBA" id="ARBA00022694"/>
    </source>
</evidence>
<feature type="binding site" evidence="8">
    <location>
        <position position="120"/>
    </location>
    <ligand>
        <name>Fe cation</name>
        <dbReference type="ChEBI" id="CHEBI:24875"/>
    </ligand>
</feature>
<comment type="catalytic activity">
    <reaction evidence="7 8">
        <text>L-threonylcarbamoyladenylate + adenosine(37) in tRNA = N(6)-L-threonylcarbamoyladenosine(37) in tRNA + AMP + H(+)</text>
        <dbReference type="Rhea" id="RHEA:37059"/>
        <dbReference type="Rhea" id="RHEA-COMP:10162"/>
        <dbReference type="Rhea" id="RHEA-COMP:10163"/>
        <dbReference type="ChEBI" id="CHEBI:15378"/>
        <dbReference type="ChEBI" id="CHEBI:73682"/>
        <dbReference type="ChEBI" id="CHEBI:74411"/>
        <dbReference type="ChEBI" id="CHEBI:74418"/>
        <dbReference type="ChEBI" id="CHEBI:456215"/>
        <dbReference type="EC" id="2.3.1.234"/>
    </reaction>
</comment>
<reference evidence="10" key="1">
    <citation type="submission" date="2020-10" db="EMBL/GenBank/DDBJ databases">
        <authorList>
            <person name="Gilroy R."/>
        </authorList>
    </citation>
    <scope>NUCLEOTIDE SEQUENCE</scope>
    <source>
        <strain evidence="10">ChiGjej2B2-16831</strain>
    </source>
</reference>
<dbReference type="CDD" id="cd24133">
    <property type="entry name" value="ASKHA_NBD_TsaD_bac"/>
    <property type="match status" value="1"/>
</dbReference>
<evidence type="ECO:0000259" key="9">
    <source>
        <dbReference type="Pfam" id="PF00814"/>
    </source>
</evidence>
<dbReference type="PRINTS" id="PR00789">
    <property type="entry name" value="OSIALOPTASE"/>
</dbReference>
<name>A0A9D1ST45_9FIRM</name>
<evidence type="ECO:0000256" key="7">
    <source>
        <dbReference type="ARBA" id="ARBA00048117"/>
    </source>
</evidence>
<comment type="cofactor">
    <cofactor evidence="8">
        <name>Fe(2+)</name>
        <dbReference type="ChEBI" id="CHEBI:29033"/>
    </cofactor>
    <text evidence="8">Binds 1 Fe(2+) ion per subunit.</text>
</comment>
<dbReference type="GO" id="GO:0061711">
    <property type="term" value="F:tRNA N(6)-L-threonylcarbamoyladenine synthase activity"/>
    <property type="evidence" value="ECO:0007669"/>
    <property type="project" value="UniProtKB-EC"/>
</dbReference>
<feature type="binding site" evidence="8">
    <location>
        <position position="309"/>
    </location>
    <ligand>
        <name>Fe cation</name>
        <dbReference type="ChEBI" id="CHEBI:24875"/>
    </ligand>
</feature>
<sequence length="342" mass="35022">MGAGACLLAIETSCDETAAAVVRGGREVLSSVVHTQIPLHRRFGGVVPEIASRNHVEMLPAVVSQALEQAGCAGGAGLDGVAATCGPGLVGALLTGLSFAKAYAYARRLPFAGVNHIAAHIAANYLAWPDLAPPFVCLVASGGHTHIVAVEGYDAFRLIGRTRDDAAGEALDKVARALGLPYPGGPALEALAREGDPHAVRFHSALHDDDGFDFSFSGLKTAAVNRLHTAAQRGEALRAADVAASFQFAVVEALASRAVRAAARFGGARPTLALAGGVSANGALRAALNERCGRAGVRFCCPAQDCCTDNAAMVGAAGYHRLRLHGADGLDLNAVPNLAIAR</sequence>
<dbReference type="PANTHER" id="PTHR11735">
    <property type="entry name" value="TRNA N6-ADENOSINE THREONYLCARBAMOYLTRANSFERASE"/>
    <property type="match status" value="1"/>
</dbReference>
<feature type="binding site" evidence="8">
    <location>
        <position position="185"/>
    </location>
    <ligand>
        <name>substrate</name>
    </ligand>
</feature>
<comment type="caution">
    <text evidence="10">The sequence shown here is derived from an EMBL/GenBank/DDBJ whole genome shotgun (WGS) entry which is preliminary data.</text>
</comment>
<feature type="binding site" evidence="8">
    <location>
        <position position="172"/>
    </location>
    <ligand>
        <name>substrate</name>
    </ligand>
</feature>
<evidence type="ECO:0000256" key="4">
    <source>
        <dbReference type="ARBA" id="ARBA00022723"/>
    </source>
</evidence>
<feature type="domain" description="Gcp-like" evidence="9">
    <location>
        <begin position="27"/>
        <end position="315"/>
    </location>
</feature>
<feature type="binding site" evidence="8">
    <location>
        <position position="189"/>
    </location>
    <ligand>
        <name>substrate</name>
    </ligand>
</feature>
<keyword evidence="1 8" id="KW-0963">Cytoplasm</keyword>
<dbReference type="InterPro" id="IPR022450">
    <property type="entry name" value="TsaD"/>
</dbReference>
<organism evidence="10 11">
    <name type="scientific">Candidatus Aphodomorpha intestinavium</name>
    <dbReference type="NCBI Taxonomy" id="2840672"/>
    <lineage>
        <taxon>Bacteria</taxon>
        <taxon>Bacillati</taxon>
        <taxon>Bacillota</taxon>
        <taxon>Clostridia</taxon>
        <taxon>Eubacteriales</taxon>
        <taxon>Candidatus Aphodomorpha</taxon>
    </lineage>
</organism>
<dbReference type="Gene3D" id="3.30.420.40">
    <property type="match status" value="2"/>
</dbReference>
<comment type="similarity">
    <text evidence="8">Belongs to the KAE1 / TsaD family.</text>
</comment>
<comment type="function">
    <text evidence="8">Required for the formation of a threonylcarbamoyl group on adenosine at position 37 (t(6)A37) in tRNAs that read codons beginning with adenine. Is involved in the transfer of the threonylcarbamoyl moiety of threonylcarbamoyl-AMP (TC-AMP) to the N6 group of A37, together with TsaE and TsaB. TsaD likely plays a direct catalytic role in this reaction.</text>
</comment>
<dbReference type="NCBIfam" id="TIGR00329">
    <property type="entry name" value="gcp_kae1"/>
    <property type="match status" value="1"/>
</dbReference>
<feature type="binding site" evidence="8">
    <location>
        <begin position="139"/>
        <end position="143"/>
    </location>
    <ligand>
        <name>substrate</name>
    </ligand>
</feature>
<dbReference type="EMBL" id="DVNZ01000109">
    <property type="protein sequence ID" value="HIU94194.1"/>
    <property type="molecule type" value="Genomic_DNA"/>
</dbReference>
<dbReference type="Pfam" id="PF00814">
    <property type="entry name" value="TsaD"/>
    <property type="match status" value="1"/>
</dbReference>
<comment type="subcellular location">
    <subcellularLocation>
        <location evidence="8">Cytoplasm</location>
    </subcellularLocation>
</comment>
<feature type="binding site" evidence="8">
    <location>
        <position position="116"/>
    </location>
    <ligand>
        <name>Fe cation</name>
        <dbReference type="ChEBI" id="CHEBI:24875"/>
    </ligand>
</feature>
<evidence type="ECO:0000256" key="6">
    <source>
        <dbReference type="ARBA" id="ARBA00023315"/>
    </source>
</evidence>
<dbReference type="GO" id="GO:0005506">
    <property type="term" value="F:iron ion binding"/>
    <property type="evidence" value="ECO:0007669"/>
    <property type="project" value="UniProtKB-UniRule"/>
</dbReference>
<dbReference type="EC" id="2.3.1.234" evidence="8"/>
<reference evidence="10" key="2">
    <citation type="journal article" date="2021" name="PeerJ">
        <title>Extensive microbial diversity within the chicken gut microbiome revealed by metagenomics and culture.</title>
        <authorList>
            <person name="Gilroy R."/>
            <person name="Ravi A."/>
            <person name="Getino M."/>
            <person name="Pursley I."/>
            <person name="Horton D.L."/>
            <person name="Alikhan N.F."/>
            <person name="Baker D."/>
            <person name="Gharbi K."/>
            <person name="Hall N."/>
            <person name="Watson M."/>
            <person name="Adriaenssens E.M."/>
            <person name="Foster-Nyarko E."/>
            <person name="Jarju S."/>
            <person name="Secka A."/>
            <person name="Antonio M."/>
            <person name="Oren A."/>
            <person name="Chaudhuri R.R."/>
            <person name="La Ragione R."/>
            <person name="Hildebrand F."/>
            <person name="Pallen M.J."/>
        </authorList>
    </citation>
    <scope>NUCLEOTIDE SEQUENCE</scope>
    <source>
        <strain evidence="10">ChiGjej2B2-16831</strain>
    </source>
</reference>
<dbReference type="SUPFAM" id="SSF53067">
    <property type="entry name" value="Actin-like ATPase domain"/>
    <property type="match status" value="2"/>
</dbReference>
<dbReference type="InterPro" id="IPR017861">
    <property type="entry name" value="KAE1/TsaD"/>
</dbReference>
<dbReference type="Proteomes" id="UP000824128">
    <property type="component" value="Unassembled WGS sequence"/>
</dbReference>
<evidence type="ECO:0000256" key="5">
    <source>
        <dbReference type="ARBA" id="ARBA00023004"/>
    </source>
</evidence>
<evidence type="ECO:0000313" key="10">
    <source>
        <dbReference type="EMBL" id="HIU94194.1"/>
    </source>
</evidence>
<dbReference type="HAMAP" id="MF_01445">
    <property type="entry name" value="TsaD"/>
    <property type="match status" value="1"/>
</dbReference>
<keyword evidence="3 8" id="KW-0819">tRNA processing</keyword>
<keyword evidence="2 8" id="KW-0808">Transferase</keyword>
<dbReference type="FunFam" id="3.30.420.40:FF:000040">
    <property type="entry name" value="tRNA N6-adenosine threonylcarbamoyltransferase"/>
    <property type="match status" value="1"/>
</dbReference>
<dbReference type="InterPro" id="IPR043129">
    <property type="entry name" value="ATPase_NBD"/>
</dbReference>
<keyword evidence="6 8" id="KW-0012">Acyltransferase</keyword>
<dbReference type="GO" id="GO:0002949">
    <property type="term" value="P:tRNA threonylcarbamoyladenosine modification"/>
    <property type="evidence" value="ECO:0007669"/>
    <property type="project" value="UniProtKB-UniRule"/>
</dbReference>
<evidence type="ECO:0000256" key="2">
    <source>
        <dbReference type="ARBA" id="ARBA00022679"/>
    </source>
</evidence>